<keyword evidence="6 13" id="KW-0812">Transmembrane</keyword>
<keyword evidence="12 13" id="KW-0807">Transducer</keyword>
<evidence type="ECO:0000259" key="14">
    <source>
        <dbReference type="PROSITE" id="PS50262"/>
    </source>
</evidence>
<evidence type="ECO:0000256" key="11">
    <source>
        <dbReference type="ARBA" id="ARBA00023180"/>
    </source>
</evidence>
<feature type="transmembrane region" description="Helical" evidence="13">
    <location>
        <begin position="130"/>
        <end position="149"/>
    </location>
</feature>
<evidence type="ECO:0000256" key="9">
    <source>
        <dbReference type="ARBA" id="ARBA00023136"/>
    </source>
</evidence>
<evidence type="ECO:0000256" key="4">
    <source>
        <dbReference type="ARBA" id="ARBA00022475"/>
    </source>
</evidence>
<dbReference type="GO" id="GO:0019236">
    <property type="term" value="P:response to pheromone"/>
    <property type="evidence" value="ECO:0007669"/>
    <property type="project" value="UniProtKB-KW"/>
</dbReference>
<feature type="transmembrane region" description="Helical" evidence="13">
    <location>
        <begin position="6"/>
        <end position="28"/>
    </location>
</feature>
<dbReference type="GO" id="GO:0005886">
    <property type="term" value="C:plasma membrane"/>
    <property type="evidence" value="ECO:0007669"/>
    <property type="project" value="UniProtKB-SubCell"/>
</dbReference>
<feature type="transmembrane region" description="Helical" evidence="13">
    <location>
        <begin position="177"/>
        <end position="206"/>
    </location>
</feature>
<dbReference type="Gene3D" id="1.20.1070.10">
    <property type="entry name" value="Rhodopsin 7-helix transmembrane proteins"/>
    <property type="match status" value="1"/>
</dbReference>
<feature type="transmembrane region" description="Helical" evidence="13">
    <location>
        <begin position="262"/>
        <end position="284"/>
    </location>
</feature>
<dbReference type="CDD" id="cd13949">
    <property type="entry name" value="7tm_V1R_pheromone"/>
    <property type="match status" value="1"/>
</dbReference>
<comment type="similarity">
    <text evidence="3 13">Belongs to the G-protein coupled receptor 1 family.</text>
</comment>
<dbReference type="AlphaFoldDB" id="A0A8C9P4E9"/>
<dbReference type="GO" id="GO:0016503">
    <property type="term" value="F:pheromone receptor activity"/>
    <property type="evidence" value="ECO:0007669"/>
    <property type="project" value="InterPro"/>
</dbReference>
<dbReference type="PRINTS" id="PR01534">
    <property type="entry name" value="VOMERONASL1R"/>
</dbReference>
<protein>
    <recommendedName>
        <fullName evidence="13">Vomeronasal type-1 receptor</fullName>
    </recommendedName>
</protein>
<proteinExistence type="inferred from homology"/>
<evidence type="ECO:0000256" key="1">
    <source>
        <dbReference type="ARBA" id="ARBA00003878"/>
    </source>
</evidence>
<dbReference type="InterPro" id="IPR017452">
    <property type="entry name" value="GPCR_Rhodpsn_7TM"/>
</dbReference>
<dbReference type="PROSITE" id="PS50262">
    <property type="entry name" value="G_PROTEIN_RECEP_F1_2"/>
    <property type="match status" value="1"/>
</dbReference>
<keyword evidence="4 13" id="KW-1003">Cell membrane</keyword>
<dbReference type="InterPro" id="IPR004072">
    <property type="entry name" value="Vmron_rcpt_1"/>
</dbReference>
<evidence type="ECO:0000256" key="7">
    <source>
        <dbReference type="ARBA" id="ARBA00022989"/>
    </source>
</evidence>
<feature type="transmembrane region" description="Helical" evidence="13">
    <location>
        <begin position="49"/>
        <end position="69"/>
    </location>
</feature>
<evidence type="ECO:0000313" key="16">
    <source>
        <dbReference type="Proteomes" id="UP000694422"/>
    </source>
</evidence>
<dbReference type="PANTHER" id="PTHR24062">
    <property type="entry name" value="VOMERONASAL TYPE-1 RECEPTOR"/>
    <property type="match status" value="1"/>
</dbReference>
<evidence type="ECO:0000256" key="8">
    <source>
        <dbReference type="ARBA" id="ARBA00023040"/>
    </source>
</evidence>
<reference evidence="15" key="2">
    <citation type="submission" date="2025-09" db="UniProtKB">
        <authorList>
            <consortium name="Ensembl"/>
        </authorList>
    </citation>
    <scope>IDENTIFICATION</scope>
</reference>
<dbReference type="GO" id="GO:0007606">
    <property type="term" value="P:sensory perception of chemical stimulus"/>
    <property type="evidence" value="ECO:0007669"/>
    <property type="project" value="UniProtKB-ARBA"/>
</dbReference>
<keyword evidence="8 13" id="KW-0297">G-protein coupled receptor</keyword>
<keyword evidence="10 13" id="KW-0675">Receptor</keyword>
<evidence type="ECO:0000256" key="6">
    <source>
        <dbReference type="ARBA" id="ARBA00022692"/>
    </source>
</evidence>
<evidence type="ECO:0000256" key="5">
    <source>
        <dbReference type="ARBA" id="ARBA00022507"/>
    </source>
</evidence>
<feature type="domain" description="G-protein coupled receptors family 1 profile" evidence="14">
    <location>
        <begin position="22"/>
        <end position="284"/>
    </location>
</feature>
<name>A0A8C9P4E9_SPEDA</name>
<dbReference type="SUPFAM" id="SSF81321">
    <property type="entry name" value="Family A G protein-coupled receptor-like"/>
    <property type="match status" value="1"/>
</dbReference>
<feature type="transmembrane region" description="Helical" evidence="13">
    <location>
        <begin position="234"/>
        <end position="256"/>
    </location>
</feature>
<keyword evidence="9 13" id="KW-0472">Membrane</keyword>
<reference evidence="15" key="1">
    <citation type="submission" date="2025-08" db="UniProtKB">
        <authorList>
            <consortium name="Ensembl"/>
        </authorList>
    </citation>
    <scope>IDENTIFICATION</scope>
</reference>
<dbReference type="FunFam" id="1.20.1070.10:FF:000033">
    <property type="entry name" value="Vomeronasal type-1 receptor"/>
    <property type="match status" value="1"/>
</dbReference>
<sequence>MASGDLVIGMVFLSQTIIGFLGNFFLLCHNFLYLTRCPVRPKDLILKHLTLANFLVIFCKGVPQTMSAFGATHFLSDTGCKLVFYVHRVGRGVGTGITCLLSIFQAITISPRNFRWAEMKPQASRYMGPSNILCWMLNMLLNISVPMYVGKWNSKNTTNKIDYGYCSAVIDNRVTGVLLIALLSSYDVLCLGLMVWTSGFIVLILYRHKRQVRHLHSTTLSPRSSPETRITQSILVLVGTFVSFYTLSCIFSLFLARLNDPGWWLVNSSALITACFPTVSPFVLRSRDPRISRSSCLSLLSHWDYRHAPPHLT</sequence>
<accession>A0A8C9P4E9</accession>
<evidence type="ECO:0000256" key="3">
    <source>
        <dbReference type="ARBA" id="ARBA00010663"/>
    </source>
</evidence>
<dbReference type="Proteomes" id="UP000694422">
    <property type="component" value="Unplaced"/>
</dbReference>
<comment type="subcellular location">
    <subcellularLocation>
        <location evidence="2 13">Cell membrane</location>
        <topology evidence="2 13">Multi-pass membrane protein</topology>
    </subcellularLocation>
</comment>
<evidence type="ECO:0000256" key="2">
    <source>
        <dbReference type="ARBA" id="ARBA00004651"/>
    </source>
</evidence>
<keyword evidence="7 13" id="KW-1133">Transmembrane helix</keyword>
<comment type="function">
    <text evidence="1">Putative pheromone receptor.</text>
</comment>
<evidence type="ECO:0000256" key="12">
    <source>
        <dbReference type="ARBA" id="ARBA00023224"/>
    </source>
</evidence>
<feature type="transmembrane region" description="Helical" evidence="13">
    <location>
        <begin position="89"/>
        <end position="109"/>
    </location>
</feature>
<keyword evidence="16" id="KW-1185">Reference proteome</keyword>
<keyword evidence="5 13" id="KW-0589">Pheromone response</keyword>
<evidence type="ECO:0000256" key="10">
    <source>
        <dbReference type="ARBA" id="ARBA00023170"/>
    </source>
</evidence>
<dbReference type="Pfam" id="PF03402">
    <property type="entry name" value="V1R"/>
    <property type="match status" value="1"/>
</dbReference>
<keyword evidence="11" id="KW-0325">Glycoprotein</keyword>
<evidence type="ECO:0000256" key="13">
    <source>
        <dbReference type="RuleBase" id="RU364061"/>
    </source>
</evidence>
<evidence type="ECO:0000313" key="15">
    <source>
        <dbReference type="Ensembl" id="ENSSDAP00000005331.1"/>
    </source>
</evidence>
<organism evidence="15 16">
    <name type="scientific">Spermophilus dauricus</name>
    <name type="common">Daurian ground squirrel</name>
    <dbReference type="NCBI Taxonomy" id="99837"/>
    <lineage>
        <taxon>Eukaryota</taxon>
        <taxon>Metazoa</taxon>
        <taxon>Chordata</taxon>
        <taxon>Craniata</taxon>
        <taxon>Vertebrata</taxon>
        <taxon>Euteleostomi</taxon>
        <taxon>Mammalia</taxon>
        <taxon>Eutheria</taxon>
        <taxon>Euarchontoglires</taxon>
        <taxon>Glires</taxon>
        <taxon>Rodentia</taxon>
        <taxon>Sciuromorpha</taxon>
        <taxon>Sciuridae</taxon>
        <taxon>Xerinae</taxon>
        <taxon>Marmotini</taxon>
        <taxon>Spermophilus</taxon>
    </lineage>
</organism>
<dbReference type="Ensembl" id="ENSSDAT00000006106.1">
    <property type="protein sequence ID" value="ENSSDAP00000005331.1"/>
    <property type="gene ID" value="ENSSDAG00000004986.1"/>
</dbReference>